<dbReference type="InterPro" id="IPR032812">
    <property type="entry name" value="SbsA_Ig"/>
</dbReference>
<name>A0A2I0R644_9FLAO</name>
<reference evidence="5 6" key="1">
    <citation type="submission" date="2017-12" db="EMBL/GenBank/DDBJ databases">
        <title>The draft genome sequence of Brumimicrobium saltpan LHR20.</title>
        <authorList>
            <person name="Do Z.-J."/>
            <person name="Luo H.-R."/>
        </authorList>
    </citation>
    <scope>NUCLEOTIDE SEQUENCE [LARGE SCALE GENOMIC DNA]</scope>
    <source>
        <strain evidence="5 6">LHR20</strain>
    </source>
</reference>
<dbReference type="Proteomes" id="UP000236654">
    <property type="component" value="Unassembled WGS sequence"/>
</dbReference>
<dbReference type="Gene3D" id="2.60.40.1220">
    <property type="match status" value="2"/>
</dbReference>
<dbReference type="Gene3D" id="2.60.40.4070">
    <property type="match status" value="1"/>
</dbReference>
<dbReference type="OrthoDB" id="9758406at2"/>
<feature type="chain" id="PRO_5014154275" description="LTD domain-containing protein" evidence="3">
    <location>
        <begin position="19"/>
        <end position="859"/>
    </location>
</feature>
<evidence type="ECO:0000313" key="5">
    <source>
        <dbReference type="EMBL" id="PKR82052.1"/>
    </source>
</evidence>
<dbReference type="PROSITE" id="PS51841">
    <property type="entry name" value="LTD"/>
    <property type="match status" value="2"/>
</dbReference>
<proteinExistence type="predicted"/>
<keyword evidence="6" id="KW-1185">Reference proteome</keyword>
<dbReference type="InterPro" id="IPR014755">
    <property type="entry name" value="Cu-Rt/internalin_Ig-like"/>
</dbReference>
<accession>A0A2I0R644</accession>
<feature type="domain" description="LTD" evidence="4">
    <location>
        <begin position="303"/>
        <end position="430"/>
    </location>
</feature>
<dbReference type="Pfam" id="PF00932">
    <property type="entry name" value="LTD"/>
    <property type="match status" value="2"/>
</dbReference>
<evidence type="ECO:0000256" key="1">
    <source>
        <dbReference type="ARBA" id="ARBA00022729"/>
    </source>
</evidence>
<gene>
    <name evidence="5" type="ORF">CW751_01570</name>
</gene>
<dbReference type="RefSeq" id="WP_101333198.1">
    <property type="nucleotide sequence ID" value="NZ_PJNI01000001.1"/>
</dbReference>
<feature type="compositionally biased region" description="Polar residues" evidence="2">
    <location>
        <begin position="733"/>
        <end position="759"/>
    </location>
</feature>
<feature type="domain" description="LTD" evidence="4">
    <location>
        <begin position="573"/>
        <end position="737"/>
    </location>
</feature>
<evidence type="ECO:0000313" key="6">
    <source>
        <dbReference type="Proteomes" id="UP000236654"/>
    </source>
</evidence>
<evidence type="ECO:0000256" key="3">
    <source>
        <dbReference type="SAM" id="SignalP"/>
    </source>
</evidence>
<dbReference type="Gene3D" id="2.60.40.1260">
    <property type="entry name" value="Lamin Tail domain"/>
    <property type="match status" value="2"/>
</dbReference>
<dbReference type="InterPro" id="IPR001322">
    <property type="entry name" value="Lamin_tail_dom"/>
</dbReference>
<feature type="region of interest" description="Disordered" evidence="2">
    <location>
        <begin position="729"/>
        <end position="759"/>
    </location>
</feature>
<keyword evidence="1 3" id="KW-0732">Signal</keyword>
<dbReference type="InterPro" id="IPR036415">
    <property type="entry name" value="Lamin_tail_dom_sf"/>
</dbReference>
<dbReference type="EMBL" id="PJNI01000001">
    <property type="protein sequence ID" value="PKR82052.1"/>
    <property type="molecule type" value="Genomic_DNA"/>
</dbReference>
<comment type="caution">
    <text evidence="5">The sequence shown here is derived from an EMBL/GenBank/DDBJ whole genome shotgun (WGS) entry which is preliminary data.</text>
</comment>
<dbReference type="AlphaFoldDB" id="A0A2I0R644"/>
<dbReference type="Pfam" id="PF13205">
    <property type="entry name" value="Big_5"/>
    <property type="match status" value="1"/>
</dbReference>
<protein>
    <recommendedName>
        <fullName evidence="4">LTD domain-containing protein</fullName>
    </recommendedName>
</protein>
<sequence length="859" mass="94479">MRHIFLVFCSLFIFNSWAQMSDSFDDGDFTNNPTWTGDVSDFIVNANNELQLNAGGAGDSYLATPHNLTQLNEREWRFKIKYDFSPSASNKGETYLTAANPDLSTAPDGIFMEIGENGSNDPIYLKERIGGTETTILTSTPALVASSFEISVKIILNASNDWELFVDDAGGTAYQLDATANYSPNLVGQYLGVNLSYSATRADKFYFDDIYAGPIQVDNIPPNLTSVTAISVNEVEVLFDESIAQASGENIANYVVDNGIGNPTSVQQDASNTALFTLTFANNFTIGNTYILTSENVEDLAGNPMSAQSETFQYVVAQTPEYGDILINEFMADESPVVGLPETEFVEIYNKSNKYFNLENWQLSDNSSSGTIQDVWLLPGQYLILVPSSGATAYPQATQVTSWAALNNSGDDIELKSDNGIVVDKISYTSDWYKDENKNSGGWTIERINPDLVCSSADNWRASIDPSGGTPGTQNSVYDNSPDTQAPELIKFETTLPNLLTLQFSEGMDSLSLMNAIFTSSPVLTIVSRTVTSQYPSEIIIEFAEELVAGQPYSFEFNNFSDCSGNTNSYDGFFVLPQTPEKGDLIINEILFNPLTGGSDFVEIYNNSDKYIDLKDWELGNHKDDTVSSQKQIETSYVLNPKDYVVITKDSSFQIMNYAYAIPGKFIQLSSLPSYNNDSSTVYLIFNDTIMDKVSYSEDWHFSLLNDKKGVSLERFSADEASNSAANWHSASETQGFATPGRVNSQEMKPNQEGGTLSLSSKSFSPDGDGFEDVLLLSYKTSSPDLLGDLVIYDDKGRMIKSLFKNHLLGAEGTVKWEGTREDGTKASIGPYIIIFEVFDVNSSKVKSIRKVVTLAGKL</sequence>
<organism evidence="5 6">
    <name type="scientific">Brumimicrobium salinarum</name>
    <dbReference type="NCBI Taxonomy" id="2058658"/>
    <lineage>
        <taxon>Bacteria</taxon>
        <taxon>Pseudomonadati</taxon>
        <taxon>Bacteroidota</taxon>
        <taxon>Flavobacteriia</taxon>
        <taxon>Flavobacteriales</taxon>
        <taxon>Crocinitomicaceae</taxon>
        <taxon>Brumimicrobium</taxon>
    </lineage>
</organism>
<dbReference type="SUPFAM" id="SSF74853">
    <property type="entry name" value="Lamin A/C globular tail domain"/>
    <property type="match status" value="2"/>
</dbReference>
<feature type="signal peptide" evidence="3">
    <location>
        <begin position="1"/>
        <end position="18"/>
    </location>
</feature>
<evidence type="ECO:0000259" key="4">
    <source>
        <dbReference type="PROSITE" id="PS51841"/>
    </source>
</evidence>
<evidence type="ECO:0000256" key="2">
    <source>
        <dbReference type="SAM" id="MobiDB-lite"/>
    </source>
</evidence>